<name>A0A0B1P759_UNCNE</name>
<dbReference type="AlphaFoldDB" id="A0A0B1P759"/>
<proteinExistence type="predicted"/>
<protein>
    <submittedName>
        <fullName evidence="1">Uncharacterized protein</fullName>
    </submittedName>
</protein>
<accession>A0A0B1P759</accession>
<sequence>MADISRFGPKVINDVVIEAQFLISNSSNDLWSTSISVSAGVTPHNTFPGDLTLGQSVFHTLGLKFQDDGTIWPLNMPKYPTLTPIQNVNKEKSSFTASYPIKWHYTTSDVGREYGNIYASKFPALFDKSLRRVDKLTISHSIDAGNLLPIKLPPRWYSPAQQQAIREFFKRDWAAGISLLDDTDEDIKDFMKNRIETYKLDEHQGDDLWWDFYNDFHQFTTVEDFLRAGIELPRRLDEPPIWPTSDKDFERVSKMLSFDPSFQKYITTPGEKDKKYLNTNFKNNKARYRSDDDRFSIRGNTQPQNVPYIIKLFERGIDIQSNNYDEERILEYNPHGYSRELATLNKLYDNENKYSGNGDAIDYKFDIFLRNCENADSNSYYKIQLSNSTILSLLTLCTSMIMETSRFFI</sequence>
<keyword evidence="2" id="KW-1185">Reference proteome</keyword>
<evidence type="ECO:0000313" key="2">
    <source>
        <dbReference type="Proteomes" id="UP000030854"/>
    </source>
</evidence>
<dbReference type="EMBL" id="JNVN01001056">
    <property type="protein sequence ID" value="KHJ34098.1"/>
    <property type="molecule type" value="Genomic_DNA"/>
</dbReference>
<reference evidence="1 2" key="1">
    <citation type="journal article" date="2014" name="BMC Genomics">
        <title>Adaptive genomic structural variation in the grape powdery mildew pathogen, Erysiphe necator.</title>
        <authorList>
            <person name="Jones L."/>
            <person name="Riaz S."/>
            <person name="Morales-Cruz A."/>
            <person name="Amrine K.C."/>
            <person name="McGuire B."/>
            <person name="Gubler W.D."/>
            <person name="Walker M.A."/>
            <person name="Cantu D."/>
        </authorList>
    </citation>
    <scope>NUCLEOTIDE SEQUENCE [LARGE SCALE GENOMIC DNA]</scope>
    <source>
        <strain evidence="2">c</strain>
    </source>
</reference>
<organism evidence="1 2">
    <name type="scientific">Uncinula necator</name>
    <name type="common">Grape powdery mildew</name>
    <dbReference type="NCBI Taxonomy" id="52586"/>
    <lineage>
        <taxon>Eukaryota</taxon>
        <taxon>Fungi</taxon>
        <taxon>Dikarya</taxon>
        <taxon>Ascomycota</taxon>
        <taxon>Pezizomycotina</taxon>
        <taxon>Leotiomycetes</taxon>
        <taxon>Erysiphales</taxon>
        <taxon>Erysiphaceae</taxon>
        <taxon>Erysiphe</taxon>
    </lineage>
</organism>
<dbReference type="HOGENOM" id="CLU_672995_0_0_1"/>
<gene>
    <name evidence="1" type="ORF">EV44_g3278</name>
</gene>
<comment type="caution">
    <text evidence="1">The sequence shown here is derived from an EMBL/GenBank/DDBJ whole genome shotgun (WGS) entry which is preliminary data.</text>
</comment>
<evidence type="ECO:0000313" key="1">
    <source>
        <dbReference type="EMBL" id="KHJ34098.1"/>
    </source>
</evidence>
<dbReference type="Proteomes" id="UP000030854">
    <property type="component" value="Unassembled WGS sequence"/>
</dbReference>